<dbReference type="Proteomes" id="UP000231136">
    <property type="component" value="Unassembled WGS sequence"/>
</dbReference>
<dbReference type="EMBL" id="PCTR01000076">
    <property type="protein sequence ID" value="PIP85813.1"/>
    <property type="molecule type" value="Genomic_DNA"/>
</dbReference>
<dbReference type="SUPFAM" id="SSF48179">
    <property type="entry name" value="6-phosphogluconate dehydrogenase C-terminal domain-like"/>
    <property type="match status" value="1"/>
</dbReference>
<reference evidence="2 3" key="1">
    <citation type="submission" date="2017-09" db="EMBL/GenBank/DDBJ databases">
        <title>Depth-based differentiation of microbial function through sediment-hosted aquifers and enrichment of novel symbionts in the deep terrestrial subsurface.</title>
        <authorList>
            <person name="Probst A.J."/>
            <person name="Ladd B."/>
            <person name="Jarett J.K."/>
            <person name="Geller-Mcgrath D.E."/>
            <person name="Sieber C.M."/>
            <person name="Emerson J.B."/>
            <person name="Anantharaman K."/>
            <person name="Thomas B.C."/>
            <person name="Malmstrom R."/>
            <person name="Stieglmeier M."/>
            <person name="Klingl A."/>
            <person name="Woyke T."/>
            <person name="Ryan C.M."/>
            <person name="Banfield J.F."/>
        </authorList>
    </citation>
    <scope>NUCLEOTIDE SEQUENCE [LARGE SCALE GENOMIC DNA]</scope>
    <source>
        <strain evidence="2">CG22_combo_CG10-13_8_21_14_all_43_12</strain>
    </source>
</reference>
<protein>
    <recommendedName>
        <fullName evidence="1">Ketopantoate reductase N-terminal domain-containing protein</fullName>
    </recommendedName>
</protein>
<evidence type="ECO:0000313" key="2">
    <source>
        <dbReference type="EMBL" id="PIP85813.1"/>
    </source>
</evidence>
<proteinExistence type="predicted"/>
<accession>A0A2H0DUJ6</accession>
<dbReference type="GO" id="GO:0005737">
    <property type="term" value="C:cytoplasm"/>
    <property type="evidence" value="ECO:0007669"/>
    <property type="project" value="TreeGrafter"/>
</dbReference>
<dbReference type="InterPro" id="IPR036291">
    <property type="entry name" value="NAD(P)-bd_dom_sf"/>
</dbReference>
<gene>
    <name evidence="2" type="ORF">COW83_02290</name>
</gene>
<dbReference type="SUPFAM" id="SSF51735">
    <property type="entry name" value="NAD(P)-binding Rossmann-fold domains"/>
    <property type="match status" value="1"/>
</dbReference>
<dbReference type="InterPro" id="IPR051402">
    <property type="entry name" value="KPR-Related"/>
</dbReference>
<evidence type="ECO:0000313" key="3">
    <source>
        <dbReference type="Proteomes" id="UP000231136"/>
    </source>
</evidence>
<organism evidence="2 3">
    <name type="scientific">Candidatus Collierbacteria bacterium CG22_combo_CG10-13_8_21_14_all_43_12</name>
    <dbReference type="NCBI Taxonomy" id="1974537"/>
    <lineage>
        <taxon>Bacteria</taxon>
        <taxon>Candidatus Collieribacteriota</taxon>
    </lineage>
</organism>
<dbReference type="PANTHER" id="PTHR21708">
    <property type="entry name" value="PROBABLE 2-DEHYDROPANTOATE 2-REDUCTASE"/>
    <property type="match status" value="1"/>
</dbReference>
<dbReference type="Pfam" id="PF02558">
    <property type="entry name" value="ApbA"/>
    <property type="match status" value="1"/>
</dbReference>
<name>A0A2H0DUJ6_9BACT</name>
<dbReference type="Gene3D" id="1.10.1040.10">
    <property type="entry name" value="N-(1-d-carboxylethyl)-l-norvaline Dehydrogenase, domain 2"/>
    <property type="match status" value="1"/>
</dbReference>
<dbReference type="Gene3D" id="3.40.50.720">
    <property type="entry name" value="NAD(P)-binding Rossmann-like Domain"/>
    <property type="match status" value="1"/>
</dbReference>
<dbReference type="InterPro" id="IPR013328">
    <property type="entry name" value="6PGD_dom2"/>
</dbReference>
<sequence>MKIYLIGVGGVGGFYGGLLVESGADITLVGRGESFKAIKEKGVILNCADGVHQIYPVKIIENISEIKDPDLIILAVKSYDLKNISQDLIAVVKPETVVITIQNGLDNDRVVSRYLSNCQVLPGLVLVSTTKTSANTVTQLGTQKKLIFGTRDGLVTKKMREIESVLKGAGIDANIPKSVERELWKKFLFVLAFASATVAQMSSIGEALSNPASLKVYKNVFETTLKGAHDFDPLAKSSLLVDVQKHHQTEVEALHGVLIRLAVRHGLPVPATREIYRKIVE</sequence>
<comment type="caution">
    <text evidence="2">The sequence shown here is derived from an EMBL/GenBank/DDBJ whole genome shotgun (WGS) entry which is preliminary data.</text>
</comment>
<dbReference type="AlphaFoldDB" id="A0A2H0DUJ6"/>
<feature type="domain" description="Ketopantoate reductase N-terminal" evidence="1">
    <location>
        <begin position="3"/>
        <end position="152"/>
    </location>
</feature>
<dbReference type="PANTHER" id="PTHR21708:SF26">
    <property type="entry name" value="2-DEHYDROPANTOATE 2-REDUCTASE"/>
    <property type="match status" value="1"/>
</dbReference>
<dbReference type="InterPro" id="IPR013332">
    <property type="entry name" value="KPR_N"/>
</dbReference>
<evidence type="ECO:0000259" key="1">
    <source>
        <dbReference type="Pfam" id="PF02558"/>
    </source>
</evidence>
<dbReference type="InterPro" id="IPR008927">
    <property type="entry name" value="6-PGluconate_DH-like_C_sf"/>
</dbReference>